<sequence>MGVLHELMEPARRHGSTATGEHHGVVLSLRPTHVPMIAEFARHIGHADLRERLDGATGS</sequence>
<accession>A0A7Y9H7M5</accession>
<dbReference type="Proteomes" id="UP000530403">
    <property type="component" value="Unassembled WGS sequence"/>
</dbReference>
<feature type="region of interest" description="Disordered" evidence="1">
    <location>
        <begin position="1"/>
        <end position="23"/>
    </location>
</feature>
<protein>
    <submittedName>
        <fullName evidence="2">Uncharacterized protein</fullName>
    </submittedName>
</protein>
<evidence type="ECO:0000313" key="2">
    <source>
        <dbReference type="EMBL" id="NYE39211.1"/>
    </source>
</evidence>
<name>A0A7Y9H7M5_9ACTN</name>
<evidence type="ECO:0000313" key="3">
    <source>
        <dbReference type="Proteomes" id="UP000530403"/>
    </source>
</evidence>
<gene>
    <name evidence="2" type="ORF">HEB29_000222</name>
</gene>
<evidence type="ECO:0000256" key="1">
    <source>
        <dbReference type="SAM" id="MobiDB-lite"/>
    </source>
</evidence>
<organism evidence="2 3">
    <name type="scientific">Streptomyces fulvorobeus</name>
    <dbReference type="NCBI Taxonomy" id="284028"/>
    <lineage>
        <taxon>Bacteria</taxon>
        <taxon>Bacillati</taxon>
        <taxon>Actinomycetota</taxon>
        <taxon>Actinomycetes</taxon>
        <taxon>Kitasatosporales</taxon>
        <taxon>Streptomycetaceae</taxon>
        <taxon>Streptomyces</taxon>
    </lineage>
</organism>
<reference evidence="2 3" key="1">
    <citation type="submission" date="2020-07" db="EMBL/GenBank/DDBJ databases">
        <title>Sequencing the genomes of 1000 actinobacteria strains.</title>
        <authorList>
            <person name="Klenk H.-P."/>
        </authorList>
    </citation>
    <scope>NUCLEOTIDE SEQUENCE [LARGE SCALE GENOMIC DNA]</scope>
    <source>
        <strain evidence="2 3">DSM 41455</strain>
    </source>
</reference>
<dbReference type="InterPro" id="IPR007061">
    <property type="entry name" value="MST-like"/>
</dbReference>
<proteinExistence type="predicted"/>
<dbReference type="Pfam" id="PF04978">
    <property type="entry name" value="MST"/>
    <property type="match status" value="1"/>
</dbReference>
<dbReference type="AlphaFoldDB" id="A0A7Y9H7M5"/>
<dbReference type="EMBL" id="JACCCF010000001">
    <property type="protein sequence ID" value="NYE39211.1"/>
    <property type="molecule type" value="Genomic_DNA"/>
</dbReference>
<comment type="caution">
    <text evidence="2">The sequence shown here is derived from an EMBL/GenBank/DDBJ whole genome shotgun (WGS) entry which is preliminary data.</text>
</comment>
<feature type="compositionally biased region" description="Basic and acidic residues" evidence="1">
    <location>
        <begin position="1"/>
        <end position="12"/>
    </location>
</feature>